<dbReference type="InterPro" id="IPR008271">
    <property type="entry name" value="Ser/Thr_kinase_AS"/>
</dbReference>
<dbReference type="InterPro" id="IPR017441">
    <property type="entry name" value="Protein_kinase_ATP_BS"/>
</dbReference>
<dbReference type="FunFam" id="1.10.510.10:FF:000095">
    <property type="entry name" value="protein STRUBBELIG-RECEPTOR FAMILY 8"/>
    <property type="match status" value="1"/>
</dbReference>
<reference evidence="17" key="1">
    <citation type="submission" date="2016-02" db="EMBL/GenBank/DDBJ databases">
        <title>WGS assembly of Manihot esculenta.</title>
        <authorList>
            <person name="Bredeson J.V."/>
            <person name="Prochnik S.E."/>
            <person name="Lyons J.B."/>
            <person name="Schmutz J."/>
            <person name="Grimwood J."/>
            <person name="Vrebalov J."/>
            <person name="Bart R.S."/>
            <person name="Amuge T."/>
            <person name="Ferguson M.E."/>
            <person name="Green R."/>
            <person name="Putnam N."/>
            <person name="Stites J."/>
            <person name="Rounsley S."/>
            <person name="Rokhsar D.S."/>
        </authorList>
    </citation>
    <scope>NUCLEOTIDE SEQUENCE [LARGE SCALE GENOMIC DNA]</scope>
    <source>
        <tissue evidence="17">Leaf</tissue>
    </source>
</reference>
<dbReference type="InterPro" id="IPR047117">
    <property type="entry name" value="PERK1-13-like"/>
</dbReference>
<feature type="binding site" evidence="14">
    <location>
        <position position="121"/>
    </location>
    <ligand>
        <name>ATP</name>
        <dbReference type="ChEBI" id="CHEBI:30616"/>
    </ligand>
</feature>
<name>A0A199UA97_MANES</name>
<evidence type="ECO:0000256" key="2">
    <source>
        <dbReference type="ARBA" id="ARBA00012513"/>
    </source>
</evidence>
<dbReference type="InterPro" id="IPR000719">
    <property type="entry name" value="Prot_kinase_dom"/>
</dbReference>
<dbReference type="PROSITE" id="PS50011">
    <property type="entry name" value="PROTEIN_KINASE_DOM"/>
    <property type="match status" value="1"/>
</dbReference>
<evidence type="ECO:0000256" key="13">
    <source>
        <dbReference type="ARBA" id="ARBA00048679"/>
    </source>
</evidence>
<evidence type="ECO:0000256" key="8">
    <source>
        <dbReference type="ARBA" id="ARBA00022777"/>
    </source>
</evidence>
<dbReference type="PANTHER" id="PTHR47982:SF40">
    <property type="entry name" value="NON-SPECIFIC SERINE_THREONINE PROTEIN KINASE"/>
    <property type="match status" value="1"/>
</dbReference>
<comment type="similarity">
    <text evidence="15">Belongs to the protein kinase superfamily.</text>
</comment>
<evidence type="ECO:0000259" key="16">
    <source>
        <dbReference type="PROSITE" id="PS50011"/>
    </source>
</evidence>
<keyword evidence="8" id="KW-0418">Kinase</keyword>
<evidence type="ECO:0000256" key="3">
    <source>
        <dbReference type="ARBA" id="ARBA00022475"/>
    </source>
</evidence>
<evidence type="ECO:0000256" key="1">
    <source>
        <dbReference type="ARBA" id="ARBA00004162"/>
    </source>
</evidence>
<organism evidence="17">
    <name type="scientific">Manihot esculenta</name>
    <name type="common">Cassava</name>
    <name type="synonym">Jatropha manihot</name>
    <dbReference type="NCBI Taxonomy" id="3983"/>
    <lineage>
        <taxon>Eukaryota</taxon>
        <taxon>Viridiplantae</taxon>
        <taxon>Streptophyta</taxon>
        <taxon>Embryophyta</taxon>
        <taxon>Tracheophyta</taxon>
        <taxon>Spermatophyta</taxon>
        <taxon>Magnoliopsida</taxon>
        <taxon>eudicotyledons</taxon>
        <taxon>Gunneridae</taxon>
        <taxon>Pentapetalae</taxon>
        <taxon>rosids</taxon>
        <taxon>fabids</taxon>
        <taxon>Malpighiales</taxon>
        <taxon>Euphorbiaceae</taxon>
        <taxon>Crotonoideae</taxon>
        <taxon>Manihoteae</taxon>
        <taxon>Manihot</taxon>
    </lineage>
</organism>
<evidence type="ECO:0000256" key="12">
    <source>
        <dbReference type="ARBA" id="ARBA00047899"/>
    </source>
</evidence>
<feature type="domain" description="Protein kinase" evidence="16">
    <location>
        <begin position="93"/>
        <end position="391"/>
    </location>
</feature>
<keyword evidence="4 15" id="KW-0723">Serine/threonine-protein kinase</keyword>
<keyword evidence="7 14" id="KW-0547">Nucleotide-binding</keyword>
<evidence type="ECO:0000256" key="9">
    <source>
        <dbReference type="ARBA" id="ARBA00022840"/>
    </source>
</evidence>
<evidence type="ECO:0000256" key="15">
    <source>
        <dbReference type="RuleBase" id="RU000304"/>
    </source>
</evidence>
<evidence type="ECO:0000256" key="4">
    <source>
        <dbReference type="ARBA" id="ARBA00022527"/>
    </source>
</evidence>
<evidence type="ECO:0000313" key="17">
    <source>
        <dbReference type="EMBL" id="OAY21536.1"/>
    </source>
</evidence>
<dbReference type="OrthoDB" id="498450at2759"/>
<evidence type="ECO:0000256" key="7">
    <source>
        <dbReference type="ARBA" id="ARBA00022741"/>
    </source>
</evidence>
<evidence type="ECO:0000256" key="5">
    <source>
        <dbReference type="ARBA" id="ARBA00022679"/>
    </source>
</evidence>
<dbReference type="PANTHER" id="PTHR47982">
    <property type="entry name" value="PROLINE-RICH RECEPTOR-LIKE PROTEIN KINASE PERK4"/>
    <property type="match status" value="1"/>
</dbReference>
<dbReference type="EMBL" id="KV450796">
    <property type="protein sequence ID" value="OAY21536.1"/>
    <property type="molecule type" value="Genomic_DNA"/>
</dbReference>
<evidence type="ECO:0000256" key="6">
    <source>
        <dbReference type="ARBA" id="ARBA00022692"/>
    </source>
</evidence>
<dbReference type="Gene3D" id="1.10.510.10">
    <property type="entry name" value="Transferase(Phosphotransferase) domain 1"/>
    <property type="match status" value="1"/>
</dbReference>
<protein>
    <recommendedName>
        <fullName evidence="2">non-specific serine/threonine protein kinase</fullName>
        <ecNumber evidence="2">2.7.11.1</ecNumber>
    </recommendedName>
</protein>
<dbReference type="Gene3D" id="3.30.200.20">
    <property type="entry name" value="Phosphorylase Kinase, domain 1"/>
    <property type="match status" value="1"/>
</dbReference>
<keyword evidence="10" id="KW-1133">Transmembrane helix</keyword>
<sequence length="416" mass="47105">MTPCCCFFGRRNRRKKGNHPPIAEESSIPIEATVNKEQEIKEESAIPIEANISAEKEIIEESDFPIEAAASREKGVRTFSYDELAKAAGYFSIDDNNRLGLGLTGEVFKGELSNGEVVAIKRLKHQANPEHEEMARHQYQVEAEILSHIEPHQNIVKVIGYCNDASNRLLVYEFVPNNSLKSCLHGNEKQTIKWSDRLKIALGIAEGLTYLHEICEPRIIHRDIKSANILLDDKFIPKIGDFGLAKEFMSSHTHVSTAPRGTISYEPPEYYAADLSTKLTEKSDVFSFGVVLLELITGKFAILGGDERLVDWALSPLKQVLETNNKEDLDMKKYNNLVDFKLQKDNDKKEMSRMIYCAAACVYKPMKLRPKMSEIVEVLKGNKEPTDYIWLRNDTQYLYQGSPYPPLPEALRPAVP</sequence>
<dbReference type="SMART" id="SM00220">
    <property type="entry name" value="S_TKc"/>
    <property type="match status" value="1"/>
</dbReference>
<dbReference type="Pfam" id="PF00069">
    <property type="entry name" value="Pkinase"/>
    <property type="match status" value="1"/>
</dbReference>
<dbReference type="PROSITE" id="PS00107">
    <property type="entry name" value="PROTEIN_KINASE_ATP"/>
    <property type="match status" value="1"/>
</dbReference>
<comment type="catalytic activity">
    <reaction evidence="13">
        <text>L-seryl-[protein] + ATP = O-phospho-L-seryl-[protein] + ADP + H(+)</text>
        <dbReference type="Rhea" id="RHEA:17989"/>
        <dbReference type="Rhea" id="RHEA-COMP:9863"/>
        <dbReference type="Rhea" id="RHEA-COMP:11604"/>
        <dbReference type="ChEBI" id="CHEBI:15378"/>
        <dbReference type="ChEBI" id="CHEBI:29999"/>
        <dbReference type="ChEBI" id="CHEBI:30616"/>
        <dbReference type="ChEBI" id="CHEBI:83421"/>
        <dbReference type="ChEBI" id="CHEBI:456216"/>
        <dbReference type="EC" id="2.7.11.1"/>
    </reaction>
</comment>
<keyword evidence="3" id="KW-1003">Cell membrane</keyword>
<evidence type="ECO:0000256" key="10">
    <source>
        <dbReference type="ARBA" id="ARBA00022989"/>
    </source>
</evidence>
<dbReference type="EC" id="2.7.11.1" evidence="2"/>
<dbReference type="GO" id="GO:0005524">
    <property type="term" value="F:ATP binding"/>
    <property type="evidence" value="ECO:0007669"/>
    <property type="project" value="UniProtKB-UniRule"/>
</dbReference>
<keyword evidence="9 14" id="KW-0067">ATP-binding</keyword>
<dbReference type="InterPro" id="IPR011009">
    <property type="entry name" value="Kinase-like_dom_sf"/>
</dbReference>
<evidence type="ECO:0000256" key="14">
    <source>
        <dbReference type="PROSITE-ProRule" id="PRU10141"/>
    </source>
</evidence>
<dbReference type="AlphaFoldDB" id="A0A199UA97"/>
<dbReference type="STRING" id="3983.A0A199UA97"/>
<proteinExistence type="inferred from homology"/>
<evidence type="ECO:0000256" key="11">
    <source>
        <dbReference type="ARBA" id="ARBA00023136"/>
    </source>
</evidence>
<dbReference type="GO" id="GO:0004674">
    <property type="term" value="F:protein serine/threonine kinase activity"/>
    <property type="evidence" value="ECO:0007669"/>
    <property type="project" value="UniProtKB-KW"/>
</dbReference>
<keyword evidence="6" id="KW-0812">Transmembrane</keyword>
<comment type="catalytic activity">
    <reaction evidence="12">
        <text>L-threonyl-[protein] + ATP = O-phospho-L-threonyl-[protein] + ADP + H(+)</text>
        <dbReference type="Rhea" id="RHEA:46608"/>
        <dbReference type="Rhea" id="RHEA-COMP:11060"/>
        <dbReference type="Rhea" id="RHEA-COMP:11605"/>
        <dbReference type="ChEBI" id="CHEBI:15378"/>
        <dbReference type="ChEBI" id="CHEBI:30013"/>
        <dbReference type="ChEBI" id="CHEBI:30616"/>
        <dbReference type="ChEBI" id="CHEBI:61977"/>
        <dbReference type="ChEBI" id="CHEBI:456216"/>
        <dbReference type="EC" id="2.7.11.1"/>
    </reaction>
</comment>
<dbReference type="PROSITE" id="PS00108">
    <property type="entry name" value="PROTEIN_KINASE_ST"/>
    <property type="match status" value="1"/>
</dbReference>
<keyword evidence="11" id="KW-0472">Membrane</keyword>
<comment type="subcellular location">
    <subcellularLocation>
        <location evidence="1">Cell membrane</location>
        <topology evidence="1">Single-pass membrane protein</topology>
    </subcellularLocation>
</comment>
<dbReference type="GO" id="GO:0005886">
    <property type="term" value="C:plasma membrane"/>
    <property type="evidence" value="ECO:0007669"/>
    <property type="project" value="UniProtKB-SubCell"/>
</dbReference>
<dbReference type="SUPFAM" id="SSF56112">
    <property type="entry name" value="Protein kinase-like (PK-like)"/>
    <property type="match status" value="1"/>
</dbReference>
<accession>A0A199UA97</accession>
<gene>
    <name evidence="17" type="ORF">MANES_S078300</name>
</gene>
<dbReference type="Gramene" id="Manes.04G126526.1.v8.1">
    <property type="protein sequence ID" value="Manes.04G126526.1.v8.1.CDS"/>
    <property type="gene ID" value="Manes.04G126526.v8.1"/>
</dbReference>
<keyword evidence="5" id="KW-0808">Transferase</keyword>